<evidence type="ECO:0000313" key="2">
    <source>
        <dbReference type="Proteomes" id="UP000202663"/>
    </source>
</evidence>
<keyword evidence="2" id="KW-1185">Reference proteome</keyword>
<accession>F8S0V9</accession>
<proteinExistence type="predicted"/>
<organism evidence="1 2">
    <name type="scientific">Gordonia phage GTE2</name>
    <dbReference type="NCBI Taxonomy" id="981323"/>
    <lineage>
        <taxon>Viruses</taxon>
        <taxon>Duplodnaviria</taxon>
        <taxon>Heunggongvirae</taxon>
        <taxon>Uroviricota</taxon>
        <taxon>Caudoviricetes</taxon>
        <taxon>Emalynvirus</taxon>
        <taxon>Emalynvirus GTE2</taxon>
    </lineage>
</organism>
<dbReference type="RefSeq" id="YP_004678818.1">
    <property type="nucleotide sequence ID" value="NC_015720.1"/>
</dbReference>
<evidence type="ECO:0000313" key="1">
    <source>
        <dbReference type="EMBL" id="ADX42634.1"/>
    </source>
</evidence>
<name>F8S0V9_9CAUD</name>
<dbReference type="EMBL" id="HQ403646">
    <property type="protein sequence ID" value="ADX42634.1"/>
    <property type="molecule type" value="Genomic_DNA"/>
</dbReference>
<reference evidence="1 2" key="1">
    <citation type="journal article" date="2011" name="Appl. Environ. Microbiol.">
        <title>Characterization of the genome of the polyvalent lytic bacteriophage GTE2, which has potential for biocontrol of Gordonia-, Rhodococcus-, and Nocardia-stabilized foams in activated sludge plants.</title>
        <authorList>
            <person name="Petrovski S."/>
            <person name="Seviour R.J."/>
            <person name="Tillett D."/>
        </authorList>
    </citation>
    <scope>NUCLEOTIDE SEQUENCE [LARGE SCALE GENOMIC DNA]</scope>
</reference>
<sequence length="127" mass="14128">MRGHTMSRTTFTAQRFACDRCTQEFILPEGEAPKGWTALTDELGNLVDFCPKCNPFIFAHPSTSRKGSPVFTTTLAIFSPGDQLSVREIAYMLGHEGLESTLRKRLSRMVHRGMLVQPAPGLFALPE</sequence>
<dbReference type="GeneID" id="10897012"/>
<dbReference type="Proteomes" id="UP000202663">
    <property type="component" value="Segment"/>
</dbReference>
<dbReference type="KEGG" id="vg:10897012"/>
<protein>
    <submittedName>
        <fullName evidence="1">Uncharacterized protein</fullName>
    </submittedName>
</protein>